<dbReference type="PROSITE" id="PS01081">
    <property type="entry name" value="HTH_TETR_1"/>
    <property type="match status" value="1"/>
</dbReference>
<evidence type="ECO:0000313" key="9">
    <source>
        <dbReference type="Proteomes" id="UP000596427"/>
    </source>
</evidence>
<evidence type="ECO:0000313" key="8">
    <source>
        <dbReference type="EMBL" id="QRG09326.1"/>
    </source>
</evidence>
<dbReference type="PROSITE" id="PS50977">
    <property type="entry name" value="HTH_TETR_2"/>
    <property type="match status" value="1"/>
</dbReference>
<organism evidence="8 9">
    <name type="scientific">Xanthobacter dioxanivorans</name>
    <dbReference type="NCBI Taxonomy" id="2528964"/>
    <lineage>
        <taxon>Bacteria</taxon>
        <taxon>Pseudomonadati</taxon>
        <taxon>Pseudomonadota</taxon>
        <taxon>Alphaproteobacteria</taxon>
        <taxon>Hyphomicrobiales</taxon>
        <taxon>Xanthobacteraceae</taxon>
        <taxon>Xanthobacter</taxon>
    </lineage>
</organism>
<dbReference type="Proteomes" id="UP000596427">
    <property type="component" value="Chromosome"/>
</dbReference>
<dbReference type="Pfam" id="PF17932">
    <property type="entry name" value="TetR_C_24"/>
    <property type="match status" value="1"/>
</dbReference>
<accession>A0A974SKC0</accession>
<keyword evidence="9" id="KW-1185">Reference proteome</keyword>
<dbReference type="SUPFAM" id="SSF48498">
    <property type="entry name" value="Tetracyclin repressor-like, C-terminal domain"/>
    <property type="match status" value="1"/>
</dbReference>
<evidence type="ECO:0000259" key="7">
    <source>
        <dbReference type="PROSITE" id="PS50977"/>
    </source>
</evidence>
<keyword evidence="3 5" id="KW-0238">DNA-binding</keyword>
<evidence type="ECO:0000256" key="5">
    <source>
        <dbReference type="PROSITE-ProRule" id="PRU00335"/>
    </source>
</evidence>
<dbReference type="AlphaFoldDB" id="A0A974SKC0"/>
<dbReference type="PANTHER" id="PTHR30055">
    <property type="entry name" value="HTH-TYPE TRANSCRIPTIONAL REGULATOR RUTR"/>
    <property type="match status" value="1"/>
</dbReference>
<dbReference type="RefSeq" id="WP_203196249.1">
    <property type="nucleotide sequence ID" value="NZ_CP063362.1"/>
</dbReference>
<proteinExistence type="predicted"/>
<keyword evidence="1" id="KW-0678">Repressor</keyword>
<dbReference type="PANTHER" id="PTHR30055:SF175">
    <property type="entry name" value="HTH-TYPE TRANSCRIPTIONAL REPRESSOR KSTR2"/>
    <property type="match status" value="1"/>
</dbReference>
<dbReference type="InterPro" id="IPR023772">
    <property type="entry name" value="DNA-bd_HTH_TetR-type_CS"/>
</dbReference>
<feature type="DNA-binding region" description="H-T-H motif" evidence="5">
    <location>
        <begin position="50"/>
        <end position="69"/>
    </location>
</feature>
<evidence type="ECO:0000256" key="1">
    <source>
        <dbReference type="ARBA" id="ARBA00022491"/>
    </source>
</evidence>
<feature type="domain" description="HTH tetR-type" evidence="7">
    <location>
        <begin position="27"/>
        <end position="87"/>
    </location>
</feature>
<dbReference type="Pfam" id="PF00440">
    <property type="entry name" value="TetR_N"/>
    <property type="match status" value="1"/>
</dbReference>
<dbReference type="EMBL" id="CP063362">
    <property type="protein sequence ID" value="QRG09326.1"/>
    <property type="molecule type" value="Genomic_DNA"/>
</dbReference>
<feature type="region of interest" description="Disordered" evidence="6">
    <location>
        <begin position="212"/>
        <end position="243"/>
    </location>
</feature>
<dbReference type="KEGG" id="xdi:EZH22_14350"/>
<name>A0A974SKC0_9HYPH</name>
<feature type="region of interest" description="Disordered" evidence="6">
    <location>
        <begin position="1"/>
        <end position="26"/>
    </location>
</feature>
<dbReference type="SUPFAM" id="SSF46689">
    <property type="entry name" value="Homeodomain-like"/>
    <property type="match status" value="1"/>
</dbReference>
<evidence type="ECO:0000256" key="2">
    <source>
        <dbReference type="ARBA" id="ARBA00023015"/>
    </source>
</evidence>
<dbReference type="InterPro" id="IPR001647">
    <property type="entry name" value="HTH_TetR"/>
</dbReference>
<dbReference type="InterPro" id="IPR036271">
    <property type="entry name" value="Tet_transcr_reg_TetR-rel_C_sf"/>
</dbReference>
<sequence length="243" mass="26335">MNDTSTGASSRAPSSGRAAFDRDEQRRRKREAVLRVAASAFNRRGFANTSMDDVASVLGVSKPTLYQYFKSKQELLYACHQVAMDNGEAGLALAAVHRGTGLEKLIIYLRRYMEGIFGDLGNCPVLTDVDSLTPDDRATVVARRKRISHATKDLIALGVADGSITPCDPKLASLFALGVVNWIPAWYRDTGPNAPEEIMESFAALLTSGLAARPATRRKRPNGPHAPEGRDAKVRGGARPPRT</sequence>
<feature type="compositionally biased region" description="Low complexity" evidence="6">
    <location>
        <begin position="1"/>
        <end position="18"/>
    </location>
</feature>
<dbReference type="InterPro" id="IPR050109">
    <property type="entry name" value="HTH-type_TetR-like_transc_reg"/>
</dbReference>
<keyword evidence="4" id="KW-0804">Transcription</keyword>
<dbReference type="PRINTS" id="PR00455">
    <property type="entry name" value="HTHTETR"/>
</dbReference>
<gene>
    <name evidence="8" type="ORF">EZH22_14350</name>
</gene>
<dbReference type="Gene3D" id="1.10.357.10">
    <property type="entry name" value="Tetracycline Repressor, domain 2"/>
    <property type="match status" value="1"/>
</dbReference>
<dbReference type="Gene3D" id="1.10.10.60">
    <property type="entry name" value="Homeodomain-like"/>
    <property type="match status" value="1"/>
</dbReference>
<dbReference type="InterPro" id="IPR041490">
    <property type="entry name" value="KstR2_TetR_C"/>
</dbReference>
<dbReference type="GO" id="GO:0003700">
    <property type="term" value="F:DNA-binding transcription factor activity"/>
    <property type="evidence" value="ECO:0007669"/>
    <property type="project" value="TreeGrafter"/>
</dbReference>
<dbReference type="GO" id="GO:0000976">
    <property type="term" value="F:transcription cis-regulatory region binding"/>
    <property type="evidence" value="ECO:0007669"/>
    <property type="project" value="TreeGrafter"/>
</dbReference>
<keyword evidence="2" id="KW-0805">Transcription regulation</keyword>
<dbReference type="InterPro" id="IPR009057">
    <property type="entry name" value="Homeodomain-like_sf"/>
</dbReference>
<dbReference type="FunFam" id="1.10.10.60:FF:000141">
    <property type="entry name" value="TetR family transcriptional regulator"/>
    <property type="match status" value="1"/>
</dbReference>
<evidence type="ECO:0000256" key="4">
    <source>
        <dbReference type="ARBA" id="ARBA00023163"/>
    </source>
</evidence>
<evidence type="ECO:0000256" key="3">
    <source>
        <dbReference type="ARBA" id="ARBA00023125"/>
    </source>
</evidence>
<reference evidence="8 9" key="1">
    <citation type="submission" date="2020-10" db="EMBL/GenBank/DDBJ databases">
        <title>Degradation of 1,4-Dioxane by Xanthobacter sp. YN2, via a Novel Group-2 Soluble Di-Iron Monooxygenase.</title>
        <authorList>
            <person name="Ma F."/>
            <person name="Wang Y."/>
            <person name="Yang J."/>
            <person name="Guo H."/>
            <person name="Su D."/>
            <person name="Yu L."/>
        </authorList>
    </citation>
    <scope>NUCLEOTIDE SEQUENCE [LARGE SCALE GENOMIC DNA]</scope>
    <source>
        <strain evidence="8 9">YN2</strain>
    </source>
</reference>
<evidence type="ECO:0000256" key="6">
    <source>
        <dbReference type="SAM" id="MobiDB-lite"/>
    </source>
</evidence>
<protein>
    <submittedName>
        <fullName evidence="8">TetR family transcriptional regulator</fullName>
    </submittedName>
</protein>